<evidence type="ECO:0000313" key="2">
    <source>
        <dbReference type="Proteomes" id="UP001501153"/>
    </source>
</evidence>
<reference evidence="2" key="1">
    <citation type="journal article" date="2019" name="Int. J. Syst. Evol. Microbiol.">
        <title>The Global Catalogue of Microorganisms (GCM) 10K type strain sequencing project: providing services to taxonomists for standard genome sequencing and annotation.</title>
        <authorList>
            <consortium name="The Broad Institute Genomics Platform"/>
            <consortium name="The Broad Institute Genome Sequencing Center for Infectious Disease"/>
            <person name="Wu L."/>
            <person name="Ma J."/>
        </authorList>
    </citation>
    <scope>NUCLEOTIDE SEQUENCE [LARGE SCALE GENOMIC DNA]</scope>
    <source>
        <strain evidence="2">JCM 17923</strain>
    </source>
</reference>
<dbReference type="Proteomes" id="UP001501153">
    <property type="component" value="Unassembled WGS sequence"/>
</dbReference>
<organism evidence="1 2">
    <name type="scientific">Hymenobacter saemangeumensis</name>
    <dbReference type="NCBI Taxonomy" id="1084522"/>
    <lineage>
        <taxon>Bacteria</taxon>
        <taxon>Pseudomonadati</taxon>
        <taxon>Bacteroidota</taxon>
        <taxon>Cytophagia</taxon>
        <taxon>Cytophagales</taxon>
        <taxon>Hymenobacteraceae</taxon>
        <taxon>Hymenobacter</taxon>
    </lineage>
</organism>
<evidence type="ECO:0000313" key="1">
    <source>
        <dbReference type="EMBL" id="GAA4364792.1"/>
    </source>
</evidence>
<dbReference type="InterPro" id="IPR058087">
    <property type="entry name" value="XAC2610_dom"/>
</dbReference>
<protein>
    <recommendedName>
        <fullName evidence="3">VCBS repeat-containing protein</fullName>
    </recommendedName>
</protein>
<gene>
    <name evidence="1" type="ORF">GCM10023185_34590</name>
</gene>
<name>A0ABP8INY5_9BACT</name>
<dbReference type="EMBL" id="BAABGZ010000072">
    <property type="protein sequence ID" value="GAA4364792.1"/>
    <property type="molecule type" value="Genomic_DNA"/>
</dbReference>
<dbReference type="NCBIfam" id="NF047539">
    <property type="entry name" value="XAC2610_fam"/>
    <property type="match status" value="1"/>
</dbReference>
<proteinExistence type="predicted"/>
<comment type="caution">
    <text evidence="1">The sequence shown here is derived from an EMBL/GenBank/DDBJ whole genome shotgun (WGS) entry which is preliminary data.</text>
</comment>
<keyword evidence="2" id="KW-1185">Reference proteome</keyword>
<accession>A0ABP8INY5</accession>
<evidence type="ECO:0008006" key="3">
    <source>
        <dbReference type="Google" id="ProtNLM"/>
    </source>
</evidence>
<sequence>MTVQEMKTLPLIIFFILLASYTQGQVCTHPDLSNTLVFKTTLRRLKQPDGTLDSCIIRLAISNKLNQKPIQTISFSSNFLFASAFRQCRAVRSYLTGKNQDAPVVDNDYGDLIVADFNFDGREDVAVKNDSGGNGGPQYSYYLQTSSGKFILNKFLTNEMQFFPCSINKTRRTLTTQVHAGVNGLGETVFRLDGATQQWRVVSRRVLPVNAPQ</sequence>